<gene>
    <name evidence="3" type="ORF">H8S84_19045</name>
</gene>
<protein>
    <submittedName>
        <fullName evidence="3">T9SS type A sorting domain-containing protein</fullName>
    </submittedName>
</protein>
<dbReference type="Pfam" id="PF18962">
    <property type="entry name" value="Por_Secre_tail"/>
    <property type="match status" value="1"/>
</dbReference>
<sequence length="464" mass="52083">MKKMFTLLLFTAALLACPLLQAQDLSALFNAPSFKAPLKSSSKLTATDNARLAVAQAIRVAQTEVYSTWSETNQWEEKIRTNITYNSRGLKETVTVISLPDNINLSQYTYTYNSLGQSTEMLLKTWQNNAWVNSMKMTLEMEGESLKNFGIYNWTNGAWVMSVGMRSTNTRTNGQLTETVTESYVLLPAPAVSAWTLDEKMVYTYNGSDNRPVSITTYNHSNNAWVLVEKETNIAYVGSTSERSSYYLEELDTMLNTWSKYKYEYVYTPDAANGTRTVVETEFYVEGSTHTPHLRYTTKEITTGEAYLSTFTFGTLEEIYDDETDLWVRSNEEKAIITKDGSGSITEIVVQEYTPLSAAFVNKERYLYSNFTTLTVTGTADDALAQATEVYPNPVQNTLRISLDAAKVRNATVNIYSITGQKVYEQSRLAATTTVDVSTLPAGVYMVKIADDKNASVVRRIVKQ</sequence>
<accession>A0A923N8N9</accession>
<dbReference type="Proteomes" id="UP000603640">
    <property type="component" value="Unassembled WGS sequence"/>
</dbReference>
<dbReference type="InterPro" id="IPR026444">
    <property type="entry name" value="Secre_tail"/>
</dbReference>
<feature type="domain" description="Secretion system C-terminal sorting" evidence="2">
    <location>
        <begin position="390"/>
        <end position="461"/>
    </location>
</feature>
<dbReference type="NCBIfam" id="TIGR04183">
    <property type="entry name" value="Por_Secre_tail"/>
    <property type="match status" value="1"/>
</dbReference>
<dbReference type="RefSeq" id="WP_187068973.1">
    <property type="nucleotide sequence ID" value="NZ_JACRVF010000007.1"/>
</dbReference>
<comment type="caution">
    <text evidence="3">The sequence shown here is derived from an EMBL/GenBank/DDBJ whole genome shotgun (WGS) entry which is preliminary data.</text>
</comment>
<dbReference type="Gene3D" id="2.40.128.720">
    <property type="match status" value="1"/>
</dbReference>
<evidence type="ECO:0000313" key="4">
    <source>
        <dbReference type="Proteomes" id="UP000603640"/>
    </source>
</evidence>
<feature type="chain" id="PRO_5037173842" evidence="1">
    <location>
        <begin position="23"/>
        <end position="464"/>
    </location>
</feature>
<feature type="signal peptide" evidence="1">
    <location>
        <begin position="1"/>
        <end position="22"/>
    </location>
</feature>
<reference evidence="3" key="1">
    <citation type="submission" date="2020-08" db="EMBL/GenBank/DDBJ databases">
        <title>Pontibacter sp. SD6 16S ribosomal RNA gene Genome sequencing and assembly.</title>
        <authorList>
            <person name="Kang M."/>
        </authorList>
    </citation>
    <scope>NUCLEOTIDE SEQUENCE</scope>
    <source>
        <strain evidence="3">SD6</strain>
    </source>
</reference>
<evidence type="ECO:0000256" key="1">
    <source>
        <dbReference type="SAM" id="SignalP"/>
    </source>
</evidence>
<dbReference type="PROSITE" id="PS51257">
    <property type="entry name" value="PROKAR_LIPOPROTEIN"/>
    <property type="match status" value="1"/>
</dbReference>
<organism evidence="3 4">
    <name type="scientific">Pontibacter cellulosilyticus</name>
    <dbReference type="NCBI Taxonomy" id="1720253"/>
    <lineage>
        <taxon>Bacteria</taxon>
        <taxon>Pseudomonadati</taxon>
        <taxon>Bacteroidota</taxon>
        <taxon>Cytophagia</taxon>
        <taxon>Cytophagales</taxon>
        <taxon>Hymenobacteraceae</taxon>
        <taxon>Pontibacter</taxon>
    </lineage>
</organism>
<name>A0A923N8N9_9BACT</name>
<dbReference type="AlphaFoldDB" id="A0A923N8N9"/>
<evidence type="ECO:0000259" key="2">
    <source>
        <dbReference type="Pfam" id="PF18962"/>
    </source>
</evidence>
<evidence type="ECO:0000313" key="3">
    <source>
        <dbReference type="EMBL" id="MBC5994950.1"/>
    </source>
</evidence>
<dbReference type="EMBL" id="JACRVF010000007">
    <property type="protein sequence ID" value="MBC5994950.1"/>
    <property type="molecule type" value="Genomic_DNA"/>
</dbReference>
<keyword evidence="1" id="KW-0732">Signal</keyword>
<keyword evidence="4" id="KW-1185">Reference proteome</keyword>
<proteinExistence type="predicted"/>